<feature type="chain" id="PRO_5029725759" description="DUF3244 domain-containing protein" evidence="1">
    <location>
        <begin position="25"/>
        <end position="118"/>
    </location>
</feature>
<proteinExistence type="predicted"/>
<name>A0A7K0HMC8_PARDI</name>
<accession>A0A7K0HMC8</accession>
<organism evidence="2 3">
    <name type="scientific">Parabacteroides distasonis</name>
    <dbReference type="NCBI Taxonomy" id="823"/>
    <lineage>
        <taxon>Bacteria</taxon>
        <taxon>Pseudomonadati</taxon>
        <taxon>Bacteroidota</taxon>
        <taxon>Bacteroidia</taxon>
        <taxon>Bacteroidales</taxon>
        <taxon>Tannerellaceae</taxon>
        <taxon>Parabacteroides</taxon>
    </lineage>
</organism>
<protein>
    <recommendedName>
        <fullName evidence="4">DUF3244 domain-containing protein</fullName>
    </recommendedName>
</protein>
<gene>
    <name evidence="2" type="ORF">GKD66_14635</name>
</gene>
<evidence type="ECO:0000313" key="2">
    <source>
        <dbReference type="EMBL" id="MRZ51438.1"/>
    </source>
</evidence>
<evidence type="ECO:0008006" key="4">
    <source>
        <dbReference type="Google" id="ProtNLM"/>
    </source>
</evidence>
<evidence type="ECO:0000313" key="3">
    <source>
        <dbReference type="Proteomes" id="UP000441358"/>
    </source>
</evidence>
<comment type="caution">
    <text evidence="2">The sequence shown here is derived from an EMBL/GenBank/DDBJ whole genome shotgun (WGS) entry which is preliminary data.</text>
</comment>
<dbReference type="AlphaFoldDB" id="A0A7K0HMC8"/>
<dbReference type="InterPro" id="IPR021638">
    <property type="entry name" value="DUF3244"/>
</dbReference>
<evidence type="ECO:0000256" key="1">
    <source>
        <dbReference type="SAM" id="SignalP"/>
    </source>
</evidence>
<keyword evidence="1" id="KW-0732">Signal</keyword>
<reference evidence="2 3" key="1">
    <citation type="journal article" date="2019" name="Nat. Med.">
        <title>A library of human gut bacterial isolates paired with longitudinal multiomics data enables mechanistic microbiome research.</title>
        <authorList>
            <person name="Poyet M."/>
            <person name="Groussin M."/>
            <person name="Gibbons S.M."/>
            <person name="Avila-Pacheco J."/>
            <person name="Jiang X."/>
            <person name="Kearney S.M."/>
            <person name="Perrotta A.R."/>
            <person name="Berdy B."/>
            <person name="Zhao S."/>
            <person name="Lieberman T.D."/>
            <person name="Swanson P.K."/>
            <person name="Smith M."/>
            <person name="Roesemann S."/>
            <person name="Alexander J.E."/>
            <person name="Rich S.A."/>
            <person name="Livny J."/>
            <person name="Vlamakis H."/>
            <person name="Clish C."/>
            <person name="Bullock K."/>
            <person name="Deik A."/>
            <person name="Scott J."/>
            <person name="Pierce K.A."/>
            <person name="Xavier R.J."/>
            <person name="Alm E.J."/>
        </authorList>
    </citation>
    <scope>NUCLEOTIDE SEQUENCE [LARGE SCALE GENOMIC DNA]</scope>
    <source>
        <strain evidence="2 3">BIOML-A32</strain>
    </source>
</reference>
<dbReference type="EMBL" id="WKMC01000011">
    <property type="protein sequence ID" value="MRZ51438.1"/>
    <property type="molecule type" value="Genomic_DNA"/>
</dbReference>
<dbReference type="Pfam" id="PF11589">
    <property type="entry name" value="DUF3244"/>
    <property type="match status" value="1"/>
</dbReference>
<feature type="signal peptide" evidence="1">
    <location>
        <begin position="1"/>
        <end position="24"/>
    </location>
</feature>
<sequence>MNGMKRFLFLTLLSCVGLCTQVMAGEDKKGDRDEEEDRSISHDPVKVEIVNDGVMLHFMVSFDNVFIQVVDDSGIPLFERLLSISSPQSYYIPVSTRENPYLLIVSGDDVYQKFPINL</sequence>
<dbReference type="Proteomes" id="UP000441358">
    <property type="component" value="Unassembled WGS sequence"/>
</dbReference>